<dbReference type="OrthoDB" id="252020at2759"/>
<keyword evidence="2" id="KW-0472">Membrane</keyword>
<feature type="compositionally biased region" description="Low complexity" evidence="1">
    <location>
        <begin position="49"/>
        <end position="58"/>
    </location>
</feature>
<reference evidence="3 4" key="1">
    <citation type="submission" date="2018-08" db="EMBL/GenBank/DDBJ databases">
        <title>Draft genome sequences of two Aspergillus turcosus clinical strains isolated from bronchoalveolar lavage fluid: one azole-susceptible and the other azole-resistant.</title>
        <authorList>
            <person name="Parent-Michaud M."/>
            <person name="Dufresne P.J."/>
            <person name="Fournier E."/>
            <person name="Martineau C."/>
            <person name="Moreira S."/>
            <person name="Perkins V."/>
            <person name="De Repentigny L."/>
            <person name="Dufresne S.F."/>
        </authorList>
    </citation>
    <scope>NUCLEOTIDE SEQUENCE [LARGE SCALE GENOMIC DNA]</scope>
    <source>
        <strain evidence="3">HMR AF 1038</strain>
    </source>
</reference>
<organism evidence="3 4">
    <name type="scientific">Aspergillus turcosus</name>
    <dbReference type="NCBI Taxonomy" id="1245748"/>
    <lineage>
        <taxon>Eukaryota</taxon>
        <taxon>Fungi</taxon>
        <taxon>Dikarya</taxon>
        <taxon>Ascomycota</taxon>
        <taxon>Pezizomycotina</taxon>
        <taxon>Eurotiomycetes</taxon>
        <taxon>Eurotiomycetidae</taxon>
        <taxon>Eurotiales</taxon>
        <taxon>Aspergillaceae</taxon>
        <taxon>Aspergillus</taxon>
        <taxon>Aspergillus subgen. Fumigati</taxon>
    </lineage>
</organism>
<dbReference type="Pfam" id="PF15496">
    <property type="entry name" value="DUF4646"/>
    <property type="match status" value="1"/>
</dbReference>
<keyword evidence="2" id="KW-1133">Transmembrane helix</keyword>
<dbReference type="EMBL" id="NIDN02000380">
    <property type="protein sequence ID" value="RLL93158.1"/>
    <property type="molecule type" value="Genomic_DNA"/>
</dbReference>
<evidence type="ECO:0000313" key="3">
    <source>
        <dbReference type="EMBL" id="RLL93158.1"/>
    </source>
</evidence>
<evidence type="ECO:0000313" key="4">
    <source>
        <dbReference type="Proteomes" id="UP000215289"/>
    </source>
</evidence>
<feature type="transmembrane region" description="Helical" evidence="2">
    <location>
        <begin position="120"/>
        <end position="142"/>
    </location>
</feature>
<evidence type="ECO:0000256" key="2">
    <source>
        <dbReference type="SAM" id="Phobius"/>
    </source>
</evidence>
<comment type="caution">
    <text evidence="3">The sequence shown here is derived from an EMBL/GenBank/DDBJ whole genome shotgun (WGS) entry which is preliminary data.</text>
</comment>
<sequence>MPSMNMNFLRESNDPSMDPPPPYTPSDTSRTMPDPDPDTKQPIPPSSPPSEHTSSNSTLSQNRGVQIPSKHDYFTSGFAYPPFLATYDITPHHWTQFTHDLNEEVKLSPRQWATTVAKGVGVLALGGMVAGVLGAIPAVFVARKARQNREEMNLIIASSERPTDITPGFEGGGSRLSRKIERWNETFFRPRGIVVRVDLPWEDLDEMQEMEVIPAGRFSSRDERAVREEASRKARIVIIAVDTDSSGSVSNS</sequence>
<gene>
    <name evidence="3" type="ORF">CFD26_100914</name>
</gene>
<accession>A0A3R7JAX2</accession>
<evidence type="ECO:0000256" key="1">
    <source>
        <dbReference type="SAM" id="MobiDB-lite"/>
    </source>
</evidence>
<keyword evidence="2" id="KW-0812">Transmembrane</keyword>
<proteinExistence type="predicted"/>
<name>A0A3R7JAX2_9EURO</name>
<feature type="region of interest" description="Disordered" evidence="1">
    <location>
        <begin position="1"/>
        <end position="63"/>
    </location>
</feature>
<keyword evidence="4" id="KW-1185">Reference proteome</keyword>
<dbReference type="InterPro" id="IPR028018">
    <property type="entry name" value="DUF4646"/>
</dbReference>
<dbReference type="AlphaFoldDB" id="A0A3R7JAX2"/>
<protein>
    <submittedName>
        <fullName evidence="3">Uncharacterized protein</fullName>
    </submittedName>
</protein>
<dbReference type="Proteomes" id="UP000215289">
    <property type="component" value="Unassembled WGS sequence"/>
</dbReference>